<evidence type="ECO:0000313" key="3">
    <source>
        <dbReference type="Proteomes" id="UP000749559"/>
    </source>
</evidence>
<feature type="region of interest" description="Disordered" evidence="1">
    <location>
        <begin position="51"/>
        <end position="81"/>
    </location>
</feature>
<evidence type="ECO:0000256" key="1">
    <source>
        <dbReference type="SAM" id="MobiDB-lite"/>
    </source>
</evidence>
<evidence type="ECO:0000313" key="2">
    <source>
        <dbReference type="EMBL" id="CAH1797379.1"/>
    </source>
</evidence>
<sequence>MSNTSEKRIVSYFLTESQEKSIKLLFRTKKWKIKKPTNDVILNSIAFSEQSSEHMTIAASQPSDPEGDDEDDTNETRSPYCLQDPCITDEYNAQSSWWPDTPHHPHDINNKFRKVAYKSLWNNERMGFRGIPQPKRTN</sequence>
<proteinExistence type="predicted"/>
<reference evidence="2" key="1">
    <citation type="submission" date="2022-03" db="EMBL/GenBank/DDBJ databases">
        <authorList>
            <person name="Martin C."/>
        </authorList>
    </citation>
    <scope>NUCLEOTIDE SEQUENCE</scope>
</reference>
<comment type="caution">
    <text evidence="2">The sequence shown here is derived from an EMBL/GenBank/DDBJ whole genome shotgun (WGS) entry which is preliminary data.</text>
</comment>
<keyword evidence="3" id="KW-1185">Reference proteome</keyword>
<gene>
    <name evidence="2" type="ORF">OFUS_LOCUS21668</name>
</gene>
<name>A0A8S4PXC4_OWEFU</name>
<dbReference type="EMBL" id="CAIIXF020000010">
    <property type="protein sequence ID" value="CAH1797379.1"/>
    <property type="molecule type" value="Genomic_DNA"/>
</dbReference>
<dbReference type="AlphaFoldDB" id="A0A8S4PXC4"/>
<dbReference type="Proteomes" id="UP000749559">
    <property type="component" value="Unassembled WGS sequence"/>
</dbReference>
<feature type="compositionally biased region" description="Polar residues" evidence="1">
    <location>
        <begin position="51"/>
        <end position="63"/>
    </location>
</feature>
<protein>
    <submittedName>
        <fullName evidence="2">Uncharacterized protein</fullName>
    </submittedName>
</protein>
<organism evidence="2 3">
    <name type="scientific">Owenia fusiformis</name>
    <name type="common">Polychaete worm</name>
    <dbReference type="NCBI Taxonomy" id="6347"/>
    <lineage>
        <taxon>Eukaryota</taxon>
        <taxon>Metazoa</taxon>
        <taxon>Spiralia</taxon>
        <taxon>Lophotrochozoa</taxon>
        <taxon>Annelida</taxon>
        <taxon>Polychaeta</taxon>
        <taxon>Sedentaria</taxon>
        <taxon>Canalipalpata</taxon>
        <taxon>Sabellida</taxon>
        <taxon>Oweniida</taxon>
        <taxon>Oweniidae</taxon>
        <taxon>Owenia</taxon>
    </lineage>
</organism>
<accession>A0A8S4PXC4</accession>